<comment type="caution">
    <text evidence="2">The sequence shown here is derived from an EMBL/GenBank/DDBJ whole genome shotgun (WGS) entry which is preliminary data.</text>
</comment>
<dbReference type="InterPro" id="IPR032075">
    <property type="entry name" value="PI-PLC-C1"/>
</dbReference>
<dbReference type="RefSeq" id="WP_195899993.1">
    <property type="nucleotide sequence ID" value="NZ_JADOGI010000145.1"/>
</dbReference>
<dbReference type="Pfam" id="PF16670">
    <property type="entry name" value="PI-PLC-C1"/>
    <property type="match status" value="1"/>
</dbReference>
<accession>A0A931AIQ0</accession>
<feature type="chain" id="PRO_5037574693" evidence="1">
    <location>
        <begin position="29"/>
        <end position="401"/>
    </location>
</feature>
<evidence type="ECO:0000313" key="2">
    <source>
        <dbReference type="EMBL" id="MBF8191084.1"/>
    </source>
</evidence>
<proteinExistence type="predicted"/>
<organism evidence="2 3">
    <name type="scientific">Nonomuraea cypriaca</name>
    <dbReference type="NCBI Taxonomy" id="1187855"/>
    <lineage>
        <taxon>Bacteria</taxon>
        <taxon>Bacillati</taxon>
        <taxon>Actinomycetota</taxon>
        <taxon>Actinomycetes</taxon>
        <taxon>Streptosporangiales</taxon>
        <taxon>Streptosporangiaceae</taxon>
        <taxon>Nonomuraea</taxon>
    </lineage>
</organism>
<dbReference type="GO" id="GO:0006629">
    <property type="term" value="P:lipid metabolic process"/>
    <property type="evidence" value="ECO:0007669"/>
    <property type="project" value="InterPro"/>
</dbReference>
<dbReference type="InterPro" id="IPR017946">
    <property type="entry name" value="PLC-like_Pdiesterase_TIM-brl"/>
</dbReference>
<sequence>MTPLARLGAMVAAAVATVVTTAVVPATASSQQTYEASTPASATTPAGKIRMNQIQFMGAHNAYHREMQGAELAQAVKMDPTYPSWGFYSHASIADQLDRQNIRALELDLLPDPEGGLYRHPLAREQAGLGPIDDPAMAAPGMKVMHVADLDYNSTCRTLVTCLQQVETWSQAHRQHVPIMLQLELKQTDDRLEQAGGAVSPPWTKALLDDLDREIRSVFSESQLITADDLRRPGLTLEQSILKNGWPTLDWARGKVMFFFDNGGPGAIRDMYLDGHPSLEGRAVFTRGNPGDPDAAITMVNDPRGANEATIRDLVKRGYVVRTRSDEPLRTVIDEEFSRVETALASGAQLVTTDFPSVGMAARYDSDFVAELPGGRVARCNPVTAPRNCHDDQLEPSSSSR</sequence>
<dbReference type="CDD" id="cd08589">
    <property type="entry name" value="PI-PLCc_SaPLC1_like"/>
    <property type="match status" value="1"/>
</dbReference>
<dbReference type="SUPFAM" id="SSF51695">
    <property type="entry name" value="PLC-like phosphodiesterases"/>
    <property type="match status" value="1"/>
</dbReference>
<dbReference type="EMBL" id="JADOGI010000145">
    <property type="protein sequence ID" value="MBF8191084.1"/>
    <property type="molecule type" value="Genomic_DNA"/>
</dbReference>
<reference evidence="2" key="1">
    <citation type="submission" date="2020-11" db="EMBL/GenBank/DDBJ databases">
        <title>Whole-genome analyses of Nonomuraea sp. K274.</title>
        <authorList>
            <person name="Veyisoglu A."/>
        </authorList>
    </citation>
    <scope>NUCLEOTIDE SEQUENCE</scope>
    <source>
        <strain evidence="2">K274</strain>
    </source>
</reference>
<dbReference type="Proteomes" id="UP000605361">
    <property type="component" value="Unassembled WGS sequence"/>
</dbReference>
<dbReference type="GO" id="GO:0008081">
    <property type="term" value="F:phosphoric diester hydrolase activity"/>
    <property type="evidence" value="ECO:0007669"/>
    <property type="project" value="InterPro"/>
</dbReference>
<gene>
    <name evidence="2" type="ORF">ITP53_36325</name>
</gene>
<evidence type="ECO:0000256" key="1">
    <source>
        <dbReference type="SAM" id="SignalP"/>
    </source>
</evidence>
<dbReference type="Gene3D" id="3.20.20.190">
    <property type="entry name" value="Phosphatidylinositol (PI) phosphodiesterase"/>
    <property type="match status" value="1"/>
</dbReference>
<evidence type="ECO:0000313" key="3">
    <source>
        <dbReference type="Proteomes" id="UP000605361"/>
    </source>
</evidence>
<protein>
    <submittedName>
        <fullName evidence="2">Phosphatidylinositol-specific phospholipase C1-like protein</fullName>
    </submittedName>
</protein>
<keyword evidence="1" id="KW-0732">Signal</keyword>
<feature type="signal peptide" evidence="1">
    <location>
        <begin position="1"/>
        <end position="28"/>
    </location>
</feature>
<name>A0A931AIQ0_9ACTN</name>
<keyword evidence="3" id="KW-1185">Reference proteome</keyword>
<dbReference type="AlphaFoldDB" id="A0A931AIQ0"/>